<evidence type="ECO:0000313" key="2">
    <source>
        <dbReference type="Proteomes" id="UP000017081"/>
    </source>
</evidence>
<organism evidence="1 2">
    <name type="scientific">Cetobacterium somerae ATCC BAA-474</name>
    <dbReference type="NCBI Taxonomy" id="1319815"/>
    <lineage>
        <taxon>Bacteria</taxon>
        <taxon>Fusobacteriati</taxon>
        <taxon>Fusobacteriota</taxon>
        <taxon>Fusobacteriia</taxon>
        <taxon>Fusobacteriales</taxon>
        <taxon>Fusobacteriaceae</taxon>
        <taxon>Cetobacterium</taxon>
    </lineage>
</organism>
<evidence type="ECO:0000313" key="1">
    <source>
        <dbReference type="EMBL" id="ERT68958.1"/>
    </source>
</evidence>
<proteinExistence type="predicted"/>
<protein>
    <submittedName>
        <fullName evidence="1">Uncharacterized protein</fullName>
    </submittedName>
</protein>
<dbReference type="HOGENOM" id="CLU_697728_0_0_0"/>
<dbReference type="AlphaFoldDB" id="U7VDR7"/>
<keyword evidence="2" id="KW-1185">Reference proteome</keyword>
<dbReference type="Proteomes" id="UP000017081">
    <property type="component" value="Unassembled WGS sequence"/>
</dbReference>
<accession>U7VDR7</accession>
<dbReference type="STRING" id="1319815.HMPREF0202_01125"/>
<name>U7VDR7_9FUSO</name>
<dbReference type="EMBL" id="AXZF01000040">
    <property type="protein sequence ID" value="ERT68958.1"/>
    <property type="molecule type" value="Genomic_DNA"/>
</dbReference>
<gene>
    <name evidence="1" type="ORF">HMPREF0202_01125</name>
</gene>
<reference evidence="1 2" key="1">
    <citation type="submission" date="2013-08" db="EMBL/GenBank/DDBJ databases">
        <authorList>
            <person name="Weinstock G."/>
            <person name="Sodergren E."/>
            <person name="Wylie T."/>
            <person name="Fulton L."/>
            <person name="Fulton R."/>
            <person name="Fronick C."/>
            <person name="O'Laughlin M."/>
            <person name="Godfrey J."/>
            <person name="Miner T."/>
            <person name="Herter B."/>
            <person name="Appelbaum E."/>
            <person name="Cordes M."/>
            <person name="Lek S."/>
            <person name="Wollam A."/>
            <person name="Pepin K.H."/>
            <person name="Palsikar V.B."/>
            <person name="Mitreva M."/>
            <person name="Wilson R.K."/>
        </authorList>
    </citation>
    <scope>NUCLEOTIDE SEQUENCE [LARGE SCALE GENOMIC DNA]</scope>
    <source>
        <strain evidence="1 2">ATCC BAA-474</strain>
    </source>
</reference>
<comment type="caution">
    <text evidence="1">The sequence shown here is derived from an EMBL/GenBank/DDBJ whole genome shotgun (WGS) entry which is preliminary data.</text>
</comment>
<sequence length="395" mass="44647">MTLILLLSSVSISFSNDSREIIKAYENGKPAKLDIEVTKVRSDNNIDLFIDRSEKKIYRDITKSTRENSDLDRKLYVTTYLKPNNKTSTINDELPHKIITIDGKRYLEISYFEEPKNIYLWVVKNNKVENLYTGTLKTIPIYKYYTSNFYADAINISNESFHFKFTKGSNIPTFGSNWSNGKGNVLGPWITPGNSVGSLKITIDSEEFNSRNRNSLNIPIDKGESPQINADIGNFNIKYKLNTNFFEYTITPKSSNLKTVKTTFDYSTSESNPSDIKHKDILIINFGFGIKSTSMDFGVFNKTQGAEAESKISIFNSGGLSYKISIPDKCLIYKISRNETAINVFLNAPSQTTDNNFIIKGVIPKLENSEYIEGDYRGTFPVTVTATENPTGGRF</sequence>